<dbReference type="Proteomes" id="UP001055337">
    <property type="component" value="Plasmid unnamed"/>
</dbReference>
<protein>
    <submittedName>
        <fullName evidence="1">Uncharacterized protein</fullName>
    </submittedName>
</protein>
<dbReference type="RefSeq" id="WP_240180766.1">
    <property type="nucleotide sequence ID" value="NZ_CP092363.2"/>
</dbReference>
<geneLocation type="plasmid" evidence="1 2">
    <name>unnamed</name>
</geneLocation>
<name>A0ABY3TTN8_9MYCO</name>
<evidence type="ECO:0000313" key="1">
    <source>
        <dbReference type="EMBL" id="ULN44762.1"/>
    </source>
</evidence>
<proteinExistence type="predicted"/>
<evidence type="ECO:0000313" key="2">
    <source>
        <dbReference type="Proteomes" id="UP001055337"/>
    </source>
</evidence>
<reference evidence="1" key="1">
    <citation type="submission" date="2022-08" db="EMBL/GenBank/DDBJ databases">
        <title>Whole genome sequencing of non-tuberculosis mycobacteria type-strains.</title>
        <authorList>
            <person name="Igarashi Y."/>
            <person name="Osugi A."/>
            <person name="Mitarai S."/>
        </authorList>
    </citation>
    <scope>NUCLEOTIDE SEQUENCE</scope>
    <source>
        <strain evidence="1">JCM 16369</strain>
    </source>
</reference>
<dbReference type="EMBL" id="CP092363">
    <property type="protein sequence ID" value="ULN44762.1"/>
    <property type="molecule type" value="Genomic_DNA"/>
</dbReference>
<keyword evidence="2" id="KW-1185">Reference proteome</keyword>
<sequence>MYQLTIATDEGVHTTCHAEPEQASRALLDYAIEADIYLLGDDRTEGQASSATDLTVVTLLRLDPPAGHQPRCVGTATITATAPVAPTTNILTGAAAS</sequence>
<organism evidence="1 2">
    <name type="scientific">Mycolicibacterium crocinum</name>
    <dbReference type="NCBI Taxonomy" id="388459"/>
    <lineage>
        <taxon>Bacteria</taxon>
        <taxon>Bacillati</taxon>
        <taxon>Actinomycetota</taxon>
        <taxon>Actinomycetes</taxon>
        <taxon>Mycobacteriales</taxon>
        <taxon>Mycobacteriaceae</taxon>
        <taxon>Mycolicibacterium</taxon>
    </lineage>
</organism>
<keyword evidence="1" id="KW-0614">Plasmid</keyword>
<gene>
    <name evidence="1" type="ORF">MI149_30170</name>
</gene>
<accession>A0ABY3TTN8</accession>